<sequence length="394" mass="40576">MIHQVTGQDLTTHAPDGRPRARGAGIVLPGSPGPLNALTDVAGVEVGVTTLVDGDGPLVVGQGPVRTGVTAILPRGTAGVGQPCAAGWYSLNGNGEMTGTTWIDEVGSFNVPVVLSNTHAIGACHTGVVQWVNRVAPRLARQWLLPVCAETWDGYLNDINGGHVRPEHAVAALDSARGGPVAEGSVGGGTGMNCYEFKGGNGTASRLVPYGSRTYTVAAFVQSNFGSRAELTIAGHHIGPSLLDDNPLDGDWFARDLAGSPPPGAGSVIAIVATDAPLLPGQCKALARRVPLGLARTGTTGSHFSGDIFLAFSTADVPDLASAFPLGPVDDNEIGSMSFLPWGRMDVLYTAVVQCVEEAVLNALVVNADMVGRDGHRSPRLPLDRLAALLGQAP</sequence>
<dbReference type="Proteomes" id="UP000078396">
    <property type="component" value="Unassembled WGS sequence"/>
</dbReference>
<evidence type="ECO:0000256" key="2">
    <source>
        <dbReference type="SAM" id="MobiDB-lite"/>
    </source>
</evidence>
<dbReference type="Pfam" id="PF03576">
    <property type="entry name" value="Peptidase_S58"/>
    <property type="match status" value="1"/>
</dbReference>
<dbReference type="eggNOG" id="COG3191">
    <property type="taxonomic scope" value="Bacteria"/>
</dbReference>
<dbReference type="STRING" id="912594.AWC12_05640"/>
<dbReference type="PANTHER" id="PTHR36512">
    <property type="entry name" value="D-AMINOPEPTIDASE"/>
    <property type="match status" value="1"/>
</dbReference>
<keyword evidence="3" id="KW-0645">Protease</keyword>
<organism evidence="3 4">
    <name type="scientific">Mycolicibacterium iranicum</name>
    <name type="common">Mycobacterium iranicum</name>
    <dbReference type="NCBI Taxonomy" id="912594"/>
    <lineage>
        <taxon>Bacteria</taxon>
        <taxon>Bacillati</taxon>
        <taxon>Actinomycetota</taxon>
        <taxon>Actinomycetes</taxon>
        <taxon>Mycobacteriales</taxon>
        <taxon>Mycobacteriaceae</taxon>
        <taxon>Mycolicibacterium</taxon>
    </lineage>
</organism>
<dbReference type="GO" id="GO:0004177">
    <property type="term" value="F:aminopeptidase activity"/>
    <property type="evidence" value="ECO:0007669"/>
    <property type="project" value="UniProtKB-KW"/>
</dbReference>
<dbReference type="PANTHER" id="PTHR36512:SF3">
    <property type="entry name" value="BLR5678 PROTEIN"/>
    <property type="match status" value="1"/>
</dbReference>
<feature type="region of interest" description="Disordered" evidence="2">
    <location>
        <begin position="1"/>
        <end position="25"/>
    </location>
</feature>
<proteinExistence type="inferred from homology"/>
<dbReference type="AlphaFoldDB" id="A0A178LDB0"/>
<dbReference type="InterPro" id="IPR005321">
    <property type="entry name" value="Peptidase_S58_DmpA"/>
</dbReference>
<comment type="caution">
    <text evidence="3">The sequence shown here is derived from an EMBL/GenBank/DDBJ whole genome shotgun (WGS) entry which is preliminary data.</text>
</comment>
<keyword evidence="3" id="KW-0378">Hydrolase</keyword>
<accession>A0A178LDB0</accession>
<protein>
    <submittedName>
        <fullName evidence="3">Aminopeptidase</fullName>
    </submittedName>
</protein>
<dbReference type="SUPFAM" id="SSF56266">
    <property type="entry name" value="DmpA/ArgJ-like"/>
    <property type="match status" value="1"/>
</dbReference>
<evidence type="ECO:0000313" key="4">
    <source>
        <dbReference type="Proteomes" id="UP000078396"/>
    </source>
</evidence>
<feature type="compositionally biased region" description="Polar residues" evidence="2">
    <location>
        <begin position="1"/>
        <end position="11"/>
    </location>
</feature>
<evidence type="ECO:0000256" key="1">
    <source>
        <dbReference type="ARBA" id="ARBA00007068"/>
    </source>
</evidence>
<comment type="similarity">
    <text evidence="1">Belongs to the peptidase S58 family.</text>
</comment>
<dbReference type="OrthoDB" id="9770388at2"/>
<dbReference type="Gene3D" id="3.60.70.12">
    <property type="entry name" value="L-amino peptidase D-ALA esterase/amidase"/>
    <property type="match status" value="1"/>
</dbReference>
<dbReference type="EMBL" id="LWCS01000087">
    <property type="protein sequence ID" value="OAN27523.1"/>
    <property type="molecule type" value="Genomic_DNA"/>
</dbReference>
<keyword evidence="3" id="KW-0031">Aminopeptidase</keyword>
<name>A0A178LDB0_MYCIR</name>
<dbReference type="CDD" id="cd02253">
    <property type="entry name" value="DmpA"/>
    <property type="match status" value="1"/>
</dbReference>
<reference evidence="3 4" key="1">
    <citation type="submission" date="2016-04" db="EMBL/GenBank/DDBJ databases">
        <title>Draft Genome Sequences of Staphylococcus capitis Strain H36, S. capitis Strain H65, S. cohnii Strain H62, S. hominis Strain H69, Mycobacterium iranicum Strain H39, Plantibacter sp. Strain H53, Pseudomonas oryzihabitans Strain H72, and Microbacterium sp. Strain H83, isolated from residential settings.</title>
        <authorList>
            <person name="Lymperopoulou D."/>
            <person name="Adams R.I."/>
            <person name="Lindow S."/>
            <person name="Coil D.A."/>
            <person name="Jospin G."/>
            <person name="Eisen J.A."/>
        </authorList>
    </citation>
    <scope>NUCLEOTIDE SEQUENCE [LARGE SCALE GENOMIC DNA]</scope>
    <source>
        <strain evidence="3 4">H39</strain>
    </source>
</reference>
<dbReference type="InterPro" id="IPR016117">
    <property type="entry name" value="ArgJ-like_dom_sf"/>
</dbReference>
<evidence type="ECO:0000313" key="3">
    <source>
        <dbReference type="EMBL" id="OAN27523.1"/>
    </source>
</evidence>
<gene>
    <name evidence="3" type="ORF">A4X20_11830</name>
</gene>
<dbReference type="RefSeq" id="WP_064285312.1">
    <property type="nucleotide sequence ID" value="NZ_LWCS01000087.1"/>
</dbReference>